<evidence type="ECO:0000313" key="2">
    <source>
        <dbReference type="Proteomes" id="UP000195442"/>
    </source>
</evidence>
<keyword evidence="2" id="KW-1185">Reference proteome</keyword>
<sequence length="100" mass="11632">MKQHLDHPETPTTETKTDALSFVKLHSTLCFLMTRFHKDQSPQLAQFIVRHIHLVIDHPDVIDSDSARNLYLGLLQQWQHITATLLEQRRILSNDGKITH</sequence>
<evidence type="ECO:0000313" key="1">
    <source>
        <dbReference type="EMBL" id="SJM89530.1"/>
    </source>
</evidence>
<proteinExistence type="predicted"/>
<accession>A0A1R4H0F0</accession>
<dbReference type="Proteomes" id="UP000195442">
    <property type="component" value="Unassembled WGS sequence"/>
</dbReference>
<protein>
    <submittedName>
        <fullName evidence="1">Uncharacterized protein</fullName>
    </submittedName>
</protein>
<dbReference type="RefSeq" id="WP_143341435.1">
    <property type="nucleotide sequence ID" value="NZ_FUKJ01000024.1"/>
</dbReference>
<name>A0A1R4H0F0_9GAMM</name>
<gene>
    <name evidence="1" type="ORF">CRENPOLYSF2_120007</name>
</gene>
<organism evidence="1 2">
    <name type="scientific">Crenothrix polyspora</name>
    <dbReference type="NCBI Taxonomy" id="360316"/>
    <lineage>
        <taxon>Bacteria</taxon>
        <taxon>Pseudomonadati</taxon>
        <taxon>Pseudomonadota</taxon>
        <taxon>Gammaproteobacteria</taxon>
        <taxon>Methylococcales</taxon>
        <taxon>Crenotrichaceae</taxon>
        <taxon>Crenothrix</taxon>
    </lineage>
</organism>
<dbReference type="AlphaFoldDB" id="A0A1R4H0F0"/>
<reference evidence="2" key="1">
    <citation type="submission" date="2017-02" db="EMBL/GenBank/DDBJ databases">
        <authorList>
            <person name="Daims H."/>
        </authorList>
    </citation>
    <scope>NUCLEOTIDE SEQUENCE [LARGE SCALE GENOMIC DNA]</scope>
</reference>
<dbReference type="EMBL" id="FUKJ01000024">
    <property type="protein sequence ID" value="SJM89530.1"/>
    <property type="molecule type" value="Genomic_DNA"/>
</dbReference>